<dbReference type="Gene3D" id="3.40.20.10">
    <property type="entry name" value="Severin"/>
    <property type="match status" value="1"/>
</dbReference>
<evidence type="ECO:0000256" key="1">
    <source>
        <dbReference type="SAM" id="MobiDB-lite"/>
    </source>
</evidence>
<dbReference type="SUPFAM" id="SSF55753">
    <property type="entry name" value="Actin depolymerizing proteins"/>
    <property type="match status" value="1"/>
</dbReference>
<feature type="compositionally biased region" description="Low complexity" evidence="1">
    <location>
        <begin position="1167"/>
        <end position="1188"/>
    </location>
</feature>
<feature type="compositionally biased region" description="Polar residues" evidence="1">
    <location>
        <begin position="354"/>
        <end position="373"/>
    </location>
</feature>
<feature type="compositionally biased region" description="Basic and acidic residues" evidence="1">
    <location>
        <begin position="397"/>
        <end position="421"/>
    </location>
</feature>
<dbReference type="OrthoDB" id="74412at2759"/>
<dbReference type="VEuPathDB" id="FungiDB:TERG_08884"/>
<feature type="compositionally biased region" description="Low complexity" evidence="1">
    <location>
        <begin position="824"/>
        <end position="838"/>
    </location>
</feature>
<sequence length="1485" mass="159457">MSLNGLDDPSIIESYQSALAEAGGWFLLKYVSRDVVALLHKGTGGVVEIRSTITAYEDKSPLYGFLQYRRRKIILRYVPEGISRLIQARITVQFQSILDRFSPHDTVFSLTTPSELTENALSSTCMLHTASGSMTSSTSSLRQRRLGEITEDAEENGPDEEERIKRAPTSSSHSRAGSVFSGTSEATAVPSHSMLRDRPSKGLPDGVMLAPEAFSHKALPSAPALSSPTRANGIPQQHLLDQLSQPLPESRTSSQSVRPSLHELDQITIRRPKVRLGPRPSLDASGRPKTAGSMTRSYEPRPVASLPAGMRSRKQSTSRPKSQPDYEQPGAQTQGTVPPVPPLLVPPPVLIGSFSRNAPSSPRSIRSCATTIGMTPEKQRLMRALELRKQQMARQPKKAESKAEPKTPEHLLDAKGQRNDDGEISSRISPRGGSAFVGPTIDKDAANTPQARETAVVESRKITTSPELRETVETPSSEASTPDSAVELSPSHHSVAASSRTEPQKVCSPSAFEKFRKRTSISQSPGSLSPSPSNLALPQAAEAASGKNGDSKSSNRPKSKSVSVTARIVRGASASASDNPSDSEPNSLNLHRSEITVEQNGEKSAQASNLSIRSPEKRRSICSSGAGSKRNSFTGPKSPSIDTTNNKTPNTRPMLDSVHSPSPSDTAHGNAESVDETKEDKKGSRKSRIIRRMSSITTNPLRKSTAKDQKGPAPPQTPMIEESTASNSTPIHVVDVGEVNVQFPDTLLWKRRFMRVDESGYLILTPGTIDGNPRNTEVDLEPTPPQTPPEELELLKPVAYAAPKMTAVHPAPSPQTDQMSDQMVEPVVEESSSSSSSPPTLPQGSLDASLSSSVTSHSIEKSSVVTSSSSTLRNVSDTESDALSKHTVFANSSQSSIADEIPDPVDDNAPKPEAETEEDAPVLANETAAAAAAAPAPGTEPESDLGSDTPTPRSTTDEHSELKVEEAPVTVPSPIIQIDDKEVSDNTPETTEEFNTDKDADTAVASQKEKRIAMLDPIQIPFNASNAEEDILLSDDSFMDELGSATLQEARPITIPRTPTSSSGKGPSSAERWNGPRMVSSSSIRSDIEALPVGVASSRAFFESEKSAPVLVAKKVNVSSGISKRIKALEMFSSREAGAIPDKASSRPEPQKSASPSAFEKFRKRTSISQSPGSLSPSPSNLALPQAAEAASGKNGDSKSSNRPKSKSVSVTARIVRGASASASDNPSDSEPNSLNLHRSEITVEQNGEKSAQASNLSIRSPEKRRSICSSGAGSKRNSFTGPKSPSIDTTNNKTPNTRPMLDSVHSPSPSDTAHGNAESVDETKEDKKGSRKSRIIRRMSSITTNPLRKSTAKDQKGPAPPQTPMIEESTASNSTPIHVVDVGEVNVQFPDTLLWKRRFMRVDESGYLILTPGTIDGNPRNTVKRYHLSEFRRPYVPDHDRQELPNSILLDFCDGNTLQCACESKQGQSLTLQTLIDAHHAYTQ</sequence>
<dbReference type="InterPro" id="IPR029006">
    <property type="entry name" value="ADF-H/Gelsolin-like_dom_sf"/>
</dbReference>
<feature type="region of interest" description="Disordered" evidence="1">
    <location>
        <begin position="1043"/>
        <end position="1085"/>
    </location>
</feature>
<feature type="compositionally biased region" description="Polar residues" evidence="1">
    <location>
        <begin position="621"/>
        <end position="651"/>
    </location>
</feature>
<dbReference type="HOGENOM" id="CLU_004392_0_0_1"/>
<name>F2SSB2_TRIRC</name>
<dbReference type="InParanoid" id="F2SSB2"/>
<feature type="compositionally biased region" description="Acidic residues" evidence="1">
    <location>
        <begin position="149"/>
        <end position="161"/>
    </location>
</feature>
<feature type="compositionally biased region" description="Basic and acidic residues" evidence="1">
    <location>
        <begin position="377"/>
        <end position="389"/>
    </location>
</feature>
<feature type="compositionally biased region" description="Polar residues" evidence="1">
    <location>
        <begin position="1198"/>
        <end position="1211"/>
    </location>
</feature>
<protein>
    <recommendedName>
        <fullName evidence="4">GPI-anchored cell surface glycoprotein</fullName>
    </recommendedName>
</protein>
<feature type="compositionally biased region" description="Polar residues" evidence="1">
    <location>
        <begin position="596"/>
        <end position="612"/>
    </location>
</feature>
<feature type="region of interest" description="Disordered" evidence="1">
    <location>
        <begin position="807"/>
        <end position="1007"/>
    </location>
</feature>
<evidence type="ECO:0000313" key="3">
    <source>
        <dbReference type="Proteomes" id="UP000008864"/>
    </source>
</evidence>
<dbReference type="Proteomes" id="UP000008864">
    <property type="component" value="Unassembled WGS sequence"/>
</dbReference>
<feature type="compositionally biased region" description="Polar residues" evidence="1">
    <location>
        <begin position="1268"/>
        <end position="1298"/>
    </location>
</feature>
<feature type="compositionally biased region" description="Polar residues" evidence="1">
    <location>
        <begin position="1243"/>
        <end position="1259"/>
    </location>
</feature>
<feature type="compositionally biased region" description="Low complexity" evidence="1">
    <location>
        <begin position="520"/>
        <end position="541"/>
    </location>
</feature>
<feature type="compositionally biased region" description="Low complexity" evidence="1">
    <location>
        <begin position="1219"/>
        <end position="1237"/>
    </location>
</feature>
<feature type="region of interest" description="Disordered" evidence="1">
    <location>
        <begin position="131"/>
        <end position="207"/>
    </location>
</feature>
<feature type="compositionally biased region" description="Basic and acidic residues" evidence="1">
    <location>
        <begin position="995"/>
        <end position="1007"/>
    </location>
</feature>
<proteinExistence type="predicted"/>
<feature type="compositionally biased region" description="Low complexity" evidence="1">
    <location>
        <begin position="845"/>
        <end position="877"/>
    </location>
</feature>
<feature type="compositionally biased region" description="Polar residues" evidence="1">
    <location>
        <begin position="168"/>
        <end position="186"/>
    </location>
</feature>
<feature type="compositionally biased region" description="Low complexity" evidence="1">
    <location>
        <begin position="572"/>
        <end position="590"/>
    </location>
</feature>
<organism evidence="2 3">
    <name type="scientific">Trichophyton rubrum (strain ATCC MYA-4607 / CBS 118892)</name>
    <name type="common">Athlete's foot fungus</name>
    <dbReference type="NCBI Taxonomy" id="559305"/>
    <lineage>
        <taxon>Eukaryota</taxon>
        <taxon>Fungi</taxon>
        <taxon>Dikarya</taxon>
        <taxon>Ascomycota</taxon>
        <taxon>Pezizomycotina</taxon>
        <taxon>Eurotiomycetes</taxon>
        <taxon>Eurotiomycetidae</taxon>
        <taxon>Onygenales</taxon>
        <taxon>Arthrodermataceae</taxon>
        <taxon>Trichophyton</taxon>
    </lineage>
</organism>
<dbReference type="EMBL" id="GG700653">
    <property type="protein sequence ID" value="EGD89723.2"/>
    <property type="molecule type" value="Genomic_DNA"/>
</dbReference>
<feature type="compositionally biased region" description="Polar residues" evidence="1">
    <location>
        <begin position="245"/>
        <end position="258"/>
    </location>
</feature>
<feature type="compositionally biased region" description="Polar residues" evidence="1">
    <location>
        <begin position="551"/>
        <end position="564"/>
    </location>
</feature>
<feature type="region of interest" description="Disordered" evidence="1">
    <location>
        <begin position="767"/>
        <end position="789"/>
    </location>
</feature>
<evidence type="ECO:0000313" key="2">
    <source>
        <dbReference type="EMBL" id="EGD89723.2"/>
    </source>
</evidence>
<evidence type="ECO:0008006" key="4">
    <source>
        <dbReference type="Google" id="ProtNLM"/>
    </source>
</evidence>
<feature type="region of interest" description="Disordered" evidence="1">
    <location>
        <begin position="1138"/>
        <end position="1373"/>
    </location>
</feature>
<feature type="compositionally biased region" description="Polar residues" evidence="1">
    <location>
        <begin position="473"/>
        <end position="483"/>
    </location>
</feature>
<feature type="compositionally biased region" description="Pro residues" evidence="1">
    <location>
        <begin position="338"/>
        <end position="349"/>
    </location>
</feature>
<gene>
    <name evidence="2" type="ORF">TERG_08884</name>
</gene>
<feature type="compositionally biased region" description="Low complexity" evidence="1">
    <location>
        <begin position="1058"/>
        <end position="1069"/>
    </location>
</feature>
<dbReference type="RefSeq" id="XP_047604508.1">
    <property type="nucleotide sequence ID" value="XM_047749017.1"/>
</dbReference>
<feature type="region of interest" description="Disordered" evidence="1">
    <location>
        <begin position="245"/>
        <end position="726"/>
    </location>
</feature>
<dbReference type="GeneID" id="10375764"/>
<keyword evidence="3" id="KW-1185">Reference proteome</keyword>
<feature type="compositionally biased region" description="Basic and acidic residues" evidence="1">
    <location>
        <begin position="955"/>
        <end position="966"/>
    </location>
</feature>
<dbReference type="eggNOG" id="ENOG502RYYT">
    <property type="taxonomic scope" value="Eukaryota"/>
</dbReference>
<dbReference type="STRING" id="559305.F2SSB2"/>
<dbReference type="OMA" id="GNTLQCA"/>
<accession>F2SSB2</accession>
<reference evidence="3" key="1">
    <citation type="journal article" date="2012" name="MBio">
        <title>Comparative genome analysis of Trichophyton rubrum and related dermatophytes reveals candidate genes involved in infection.</title>
        <authorList>
            <person name="Martinez D.A."/>
            <person name="Oliver B.G."/>
            <person name="Graeser Y."/>
            <person name="Goldberg J.M."/>
            <person name="Li W."/>
            <person name="Martinez-Rossi N.M."/>
            <person name="Monod M."/>
            <person name="Shelest E."/>
            <person name="Barton R.C."/>
            <person name="Birch E."/>
            <person name="Brakhage A.A."/>
            <person name="Chen Z."/>
            <person name="Gurr S.J."/>
            <person name="Heiman D."/>
            <person name="Heitman J."/>
            <person name="Kosti I."/>
            <person name="Rossi A."/>
            <person name="Saif S."/>
            <person name="Samalova M."/>
            <person name="Saunders C.W."/>
            <person name="Shea T."/>
            <person name="Summerbell R.C."/>
            <person name="Xu J."/>
            <person name="Young S."/>
            <person name="Zeng Q."/>
            <person name="Birren B.W."/>
            <person name="Cuomo C.A."/>
            <person name="White T.C."/>
        </authorList>
    </citation>
    <scope>NUCLEOTIDE SEQUENCE [LARGE SCALE GENOMIC DNA]</scope>
    <source>
        <strain evidence="3">ATCC MYA-4607 / CBS 118892</strain>
    </source>
</reference>
<feature type="compositionally biased region" description="Low complexity" evidence="1">
    <location>
        <begin position="928"/>
        <end position="937"/>
    </location>
</feature>
<feature type="compositionally biased region" description="Low complexity" evidence="1">
    <location>
        <begin position="131"/>
        <end position="140"/>
    </location>
</feature>